<accession>A0A8S5S2B2</accession>
<name>A0A8S5S2B2_9CAUD</name>
<reference evidence="1" key="1">
    <citation type="journal article" date="2021" name="Proc. Natl. Acad. Sci. U.S.A.">
        <title>A Catalog of Tens of Thousands of Viruses from Human Metagenomes Reveals Hidden Associations with Chronic Diseases.</title>
        <authorList>
            <person name="Tisza M.J."/>
            <person name="Buck C.B."/>
        </authorList>
    </citation>
    <scope>NUCLEOTIDE SEQUENCE</scope>
    <source>
        <strain evidence="1">Ct8Lf7</strain>
    </source>
</reference>
<evidence type="ECO:0000313" key="1">
    <source>
        <dbReference type="EMBL" id="DAF44810.1"/>
    </source>
</evidence>
<protein>
    <submittedName>
        <fullName evidence="1">Uncharacterized protein</fullName>
    </submittedName>
</protein>
<dbReference type="EMBL" id="BK032511">
    <property type="protein sequence ID" value="DAF44810.1"/>
    <property type="molecule type" value="Genomic_DNA"/>
</dbReference>
<organism evidence="1">
    <name type="scientific">Podoviridae sp. ct8Lf7</name>
    <dbReference type="NCBI Taxonomy" id="2827723"/>
    <lineage>
        <taxon>Viruses</taxon>
        <taxon>Duplodnaviria</taxon>
        <taxon>Heunggongvirae</taxon>
        <taxon>Uroviricota</taxon>
        <taxon>Caudoviricetes</taxon>
    </lineage>
</organism>
<sequence>MEVILVDSYGHLVRSFQTWSEANKFRITRNRPDWRIIE</sequence>
<proteinExistence type="predicted"/>